<proteinExistence type="predicted"/>
<organism evidence="2 3">
    <name type="scientific">Musca domestica</name>
    <name type="common">House fly</name>
    <dbReference type="NCBI Taxonomy" id="7370"/>
    <lineage>
        <taxon>Eukaryota</taxon>
        <taxon>Metazoa</taxon>
        <taxon>Ecdysozoa</taxon>
        <taxon>Arthropoda</taxon>
        <taxon>Hexapoda</taxon>
        <taxon>Insecta</taxon>
        <taxon>Pterygota</taxon>
        <taxon>Neoptera</taxon>
        <taxon>Endopterygota</taxon>
        <taxon>Diptera</taxon>
        <taxon>Brachycera</taxon>
        <taxon>Muscomorpha</taxon>
        <taxon>Muscoidea</taxon>
        <taxon>Muscidae</taxon>
        <taxon>Musca</taxon>
    </lineage>
</organism>
<feature type="compositionally biased region" description="Basic and acidic residues" evidence="1">
    <location>
        <begin position="1303"/>
        <end position="1312"/>
    </location>
</feature>
<feature type="compositionally biased region" description="Polar residues" evidence="1">
    <location>
        <begin position="1336"/>
        <end position="1369"/>
    </location>
</feature>
<feature type="compositionally biased region" description="Polar residues" evidence="1">
    <location>
        <begin position="1491"/>
        <end position="1501"/>
    </location>
</feature>
<feature type="compositionally biased region" description="Polar residues" evidence="1">
    <location>
        <begin position="564"/>
        <end position="583"/>
    </location>
</feature>
<feature type="region of interest" description="Disordered" evidence="1">
    <location>
        <begin position="429"/>
        <end position="518"/>
    </location>
</feature>
<dbReference type="Proteomes" id="UP001652621">
    <property type="component" value="Unplaced"/>
</dbReference>
<evidence type="ECO:0000313" key="2">
    <source>
        <dbReference type="Proteomes" id="UP001652621"/>
    </source>
</evidence>
<dbReference type="GeneID" id="101896022"/>
<feature type="compositionally biased region" description="Polar residues" evidence="1">
    <location>
        <begin position="430"/>
        <end position="456"/>
    </location>
</feature>
<keyword evidence="2" id="KW-1185">Reference proteome</keyword>
<feature type="compositionally biased region" description="Low complexity" evidence="1">
    <location>
        <begin position="1480"/>
        <end position="1489"/>
    </location>
</feature>
<feature type="compositionally biased region" description="Polar residues" evidence="1">
    <location>
        <begin position="32"/>
        <end position="43"/>
    </location>
</feature>
<feature type="compositionally biased region" description="Polar residues" evidence="1">
    <location>
        <begin position="670"/>
        <end position="679"/>
    </location>
</feature>
<feature type="region of interest" description="Disordered" evidence="1">
    <location>
        <begin position="379"/>
        <end position="398"/>
    </location>
</feature>
<feature type="region of interest" description="Disordered" evidence="1">
    <location>
        <begin position="324"/>
        <end position="347"/>
    </location>
</feature>
<accession>A0ABM3VKE9</accession>
<evidence type="ECO:0000256" key="1">
    <source>
        <dbReference type="SAM" id="MobiDB-lite"/>
    </source>
</evidence>
<feature type="compositionally biased region" description="Polar residues" evidence="1">
    <location>
        <begin position="806"/>
        <end position="831"/>
    </location>
</feature>
<dbReference type="RefSeq" id="XP_058986285.1">
    <property type="nucleotide sequence ID" value="XM_059130302.1"/>
</dbReference>
<feature type="region of interest" description="Disordered" evidence="1">
    <location>
        <begin position="1480"/>
        <end position="1507"/>
    </location>
</feature>
<feature type="region of interest" description="Disordered" evidence="1">
    <location>
        <begin position="84"/>
        <end position="104"/>
    </location>
</feature>
<feature type="compositionally biased region" description="Polar residues" evidence="1">
    <location>
        <begin position="1432"/>
        <end position="1441"/>
    </location>
</feature>
<feature type="region of interest" description="Disordered" evidence="1">
    <location>
        <begin position="32"/>
        <end position="51"/>
    </location>
</feature>
<feature type="region of interest" description="Disordered" evidence="1">
    <location>
        <begin position="132"/>
        <end position="201"/>
    </location>
</feature>
<feature type="region of interest" description="Disordered" evidence="1">
    <location>
        <begin position="266"/>
        <end position="294"/>
    </location>
</feature>
<feature type="region of interest" description="Disordered" evidence="1">
    <location>
        <begin position="1550"/>
        <end position="1602"/>
    </location>
</feature>
<feature type="compositionally biased region" description="Basic and acidic residues" evidence="1">
    <location>
        <begin position="460"/>
        <end position="486"/>
    </location>
</feature>
<feature type="compositionally biased region" description="Polar residues" evidence="1">
    <location>
        <begin position="1573"/>
        <end position="1583"/>
    </location>
</feature>
<feature type="compositionally biased region" description="Polar residues" evidence="1">
    <location>
        <begin position="750"/>
        <end position="771"/>
    </location>
</feature>
<feature type="compositionally biased region" description="Low complexity" evidence="1">
    <location>
        <begin position="178"/>
        <end position="189"/>
    </location>
</feature>
<feature type="compositionally biased region" description="Polar residues" evidence="1">
    <location>
        <begin position="190"/>
        <end position="201"/>
    </location>
</feature>
<feature type="region of interest" description="Disordered" evidence="1">
    <location>
        <begin position="1303"/>
        <end position="1371"/>
    </location>
</feature>
<feature type="compositionally biased region" description="Polar residues" evidence="1">
    <location>
        <begin position="997"/>
        <end position="1012"/>
    </location>
</feature>
<feature type="compositionally biased region" description="Polar residues" evidence="1">
    <location>
        <begin position="326"/>
        <end position="346"/>
    </location>
</feature>
<feature type="region of interest" description="Disordered" evidence="1">
    <location>
        <begin position="1400"/>
        <end position="1441"/>
    </location>
</feature>
<reference evidence="3" key="1">
    <citation type="submission" date="2025-08" db="UniProtKB">
        <authorList>
            <consortium name="RefSeq"/>
        </authorList>
    </citation>
    <scope>IDENTIFICATION</scope>
    <source>
        <strain evidence="3">Aabys</strain>
        <tissue evidence="3">Whole body</tissue>
    </source>
</reference>
<feature type="region of interest" description="Disordered" evidence="1">
    <location>
        <begin position="1081"/>
        <end position="1116"/>
    </location>
</feature>
<feature type="compositionally biased region" description="Low complexity" evidence="1">
    <location>
        <begin position="1550"/>
        <end position="1565"/>
    </location>
</feature>
<evidence type="ECO:0000313" key="3">
    <source>
        <dbReference type="RefSeq" id="XP_058986285.1"/>
    </source>
</evidence>
<feature type="region of interest" description="Disordered" evidence="1">
    <location>
        <begin position="559"/>
        <end position="584"/>
    </location>
</feature>
<feature type="compositionally biased region" description="Polar residues" evidence="1">
    <location>
        <begin position="688"/>
        <end position="705"/>
    </location>
</feature>
<name>A0ABM3VKE9_MUSDO</name>
<feature type="compositionally biased region" description="Low complexity" evidence="1">
    <location>
        <begin position="381"/>
        <end position="395"/>
    </location>
</feature>
<feature type="compositionally biased region" description="Polar residues" evidence="1">
    <location>
        <begin position="1313"/>
        <end position="1325"/>
    </location>
</feature>
<feature type="compositionally biased region" description="Polar residues" evidence="1">
    <location>
        <begin position="132"/>
        <end position="175"/>
    </location>
</feature>
<feature type="region of interest" description="Disordered" evidence="1">
    <location>
        <begin position="749"/>
        <end position="838"/>
    </location>
</feature>
<protein>
    <submittedName>
        <fullName evidence="3">Mucin-2-like</fullName>
    </submittedName>
</protein>
<feature type="compositionally biased region" description="Basic and acidic residues" evidence="1">
    <location>
        <begin position="773"/>
        <end position="805"/>
    </location>
</feature>
<feature type="compositionally biased region" description="Low complexity" evidence="1">
    <location>
        <begin position="1584"/>
        <end position="1602"/>
    </location>
</feature>
<feature type="compositionally biased region" description="Low complexity" evidence="1">
    <location>
        <begin position="1417"/>
        <end position="1428"/>
    </location>
</feature>
<gene>
    <name evidence="3" type="primary">LOC101896022</name>
</gene>
<feature type="compositionally biased region" description="Polar residues" evidence="1">
    <location>
        <begin position="88"/>
        <end position="104"/>
    </location>
</feature>
<feature type="region of interest" description="Disordered" evidence="1">
    <location>
        <begin position="997"/>
        <end position="1020"/>
    </location>
</feature>
<sequence>MWIGVAQCAPIEVTTSMEDTPEMTTILPSSISMDNEMESSNKTQKLEEEPSYSIDVKQSLGSHHAENYAKSSYFIPVEVRFDEPRDFPNSQTSPENSQISGDQHTVQTTTINEFPALLNGSESITELRFGKSNNFSNTQISPENPPTSGDENTDRTTIINEISASPNVSESTTELLVSENSNSQNQTENPQKIPTQNSGEISTEITTSGIFTSENSLEGLLSDSQSEGQNSQIFPENPHNYQQENLADITTKSDIPELQHNPEVVTESMQNETSDSQKENENPQNPNKNSPISTEQNFRDLATTNETPVPLNTLEGITEPFKLENSDSQNLNKNPQNSNENPQTPFDQKLADVTTTNKTPVPLNTLEGITEPFKIENSDFQSQSENPQNQSENPQTSFDQQLSDITTTNETPVPLNTLEGITEPFKIENSDSQSQSENPQNHYENTQKSPMSYSNENQEEIEKSVITEKKLDSSEEISKSSEEKQKSGYFPTGNENPQSIISKLSENESSTETKSETEIKFPEMPQIISNNQNNMATLNVSQENENLQDEILKAVESGNPIEFPTTTPESSTLRNDGENSSNIPELPYDAVQKAEENNAATENLTEKDLIMGIIELYNFDSQPSTENPQASREKLFEDVAATVMEIPNETGRNYDINIRSTQSEIPDQMAVESQNSGNPQKIPESVMESLSNSATNLGSDELPSTTQVVEIVKEIPDMPVNDSQITESPNVTNIIISTNLAVETAPVTKQHGNTQEYENPQVSTENAQNVPDFSEKNNFPEEKKEDNFHHNENSSENSKVEKTETHFTVQNPENMNSQNISENPQISPESQNTSNESISNNSAIETAAETKQNENAQNFMENTHDFPGLPYNMPDKIYVQVIEEPVIIQSFPTTASPILDHSTEILSVSQENLTIPKDMLPENLPSDNPPASPENPTMPAQMVILTEAETSSSPNIEKSEEKLKNINFNAQLSTESSQDAGVYMLMEMIVPAESVQEMPSTEQENSTQFLEKSQSREAKSLEIKPQEFQQTEEKNISLEENIGEESMLATQVATTDDLTNAAYENPGFINLNDNMDIMDSSFPTSTSESGVTEIQQNSGENQTNGEISTTNAPSILSEDSLSTAKFEEVALMNEDPTTPKAAAASMTTESSTKPNIVAETTLPTIEVTKQETLQTTTEKMEKQATTMLPDSTTTMPSDTNGNTESTNTEMGEEPTATTINQFASLLAETEMNVHKAFETLREWIAHGQKLEDTTRNPGASDGLEATTNNPSIKDMTTMKSSEDTTNGNGENVTDMATLMHDNENSKDIKENNTEIPNTTMNSSTDDAMDKKHSSGQDEITSTTEGSSSDMEIKETSTGVADHTATTTEQGVAETTIVPTLARVKLEKDLTSINLTYLDDSSEEEIENDRSKEHQKLNSHSNSQENSQEIKNTHTTENSDMEASTGITEMVKFIQHETTTAASDQEERKTLQPLTQASFMEEQQQQIETTTVKDISSPSTSTADEKEEEATEMFMMLLTTTPTTPAESSTITGKDGDLTESSNVALTATTEVPETTESSTNVVTTTHESDKTATDSISTPASEVTTHLPDTTTPDLQETSTTTTDISIDTTTLNPEEDEEFITTTMTTEEPEIETTTLLTTTVALEPRSLPPPKLEYLQSEDGVEVFYGYSIVKHN</sequence>
<feature type="region of interest" description="Disordered" evidence="1">
    <location>
        <begin position="1251"/>
        <end position="1289"/>
    </location>
</feature>
<feature type="region of interest" description="Disordered" evidence="1">
    <location>
        <begin position="1188"/>
        <end position="1213"/>
    </location>
</feature>
<feature type="compositionally biased region" description="Polar residues" evidence="1">
    <location>
        <begin position="1277"/>
        <end position="1289"/>
    </location>
</feature>
<feature type="region of interest" description="Disordered" evidence="1">
    <location>
        <begin position="670"/>
        <end position="705"/>
    </location>
</feature>